<dbReference type="InterPro" id="IPR048521">
    <property type="entry name" value="WipA_Phos"/>
</dbReference>
<evidence type="ECO:0000313" key="2">
    <source>
        <dbReference type="EMBL" id="KTD61125.1"/>
    </source>
</evidence>
<evidence type="ECO:0000313" key="3">
    <source>
        <dbReference type="Proteomes" id="UP000054877"/>
    </source>
</evidence>
<protein>
    <submittedName>
        <fullName evidence="2">Substrate of the Dot/Icm secretion system</fullName>
    </submittedName>
</protein>
<accession>A0A0W0YW29</accession>
<dbReference type="OrthoDB" id="5654315at2"/>
<dbReference type="Proteomes" id="UP000054877">
    <property type="component" value="Unassembled WGS sequence"/>
</dbReference>
<dbReference type="NCBIfam" id="NF043030">
    <property type="entry name" value="T4SS_Wip"/>
    <property type="match status" value="1"/>
</dbReference>
<organism evidence="2 3">
    <name type="scientific">Legionella spiritensis</name>
    <dbReference type="NCBI Taxonomy" id="452"/>
    <lineage>
        <taxon>Bacteria</taxon>
        <taxon>Pseudomonadati</taxon>
        <taxon>Pseudomonadota</taxon>
        <taxon>Gammaproteobacteria</taxon>
        <taxon>Legionellales</taxon>
        <taxon>Legionellaceae</taxon>
        <taxon>Legionella</taxon>
    </lineage>
</organism>
<comment type="caution">
    <text evidence="2">The sequence shown here is derived from an EMBL/GenBank/DDBJ whole genome shotgun (WGS) entry which is preliminary data.</text>
</comment>
<dbReference type="AlphaFoldDB" id="A0A0W0YW29"/>
<dbReference type="PATRIC" id="fig|452.5.peg.3038"/>
<proteinExistence type="predicted"/>
<feature type="domain" description="WipA-like phosphatase" evidence="1">
    <location>
        <begin position="91"/>
        <end position="332"/>
    </location>
</feature>
<keyword evidence="3" id="KW-1185">Reference proteome</keyword>
<dbReference type="GO" id="GO:0016791">
    <property type="term" value="F:phosphatase activity"/>
    <property type="evidence" value="ECO:0007669"/>
    <property type="project" value="InterPro"/>
</dbReference>
<sequence>MSFIQYNKDVDLDKYPKRSRCQGRLIVGDIHGNAQFLLFLLVKFGFLEITKEQYQRLIKIYQTPVDELTAKQIIAFRHILHKAKCRRKNDILLLGDVLSDRGNNDGFTVCLLRRLHRSNISYSILEGNHDFEFLESYENGGNYRNTYYTSTRIKRGQTSSIHNLQRLLEKDLRDEKGRFALSRKRFRDWVTYYLIDHYKALDYSLGETGIIIYSHAPIDIGIIAGIAKRLHVEFDDGSPVTLAQTIDRINVKFSSLLRRRKLSGKFHAMHTTRDKTSRHVDALTRLIWNRDYISLNRSSIHKGYHIGYCHGHDSKGDPDCGNVICLDKMLGKSQSHNKDELTLLIERRKSVAEYPENTALSFFNQLNGNPVETGEQRHEVQHTL</sequence>
<dbReference type="EMBL" id="LNYX01000034">
    <property type="protein sequence ID" value="KTD61125.1"/>
    <property type="molecule type" value="Genomic_DNA"/>
</dbReference>
<dbReference type="SUPFAM" id="SSF56300">
    <property type="entry name" value="Metallo-dependent phosphatases"/>
    <property type="match status" value="1"/>
</dbReference>
<dbReference type="Pfam" id="PF21663">
    <property type="entry name" value="WipA_Phos"/>
    <property type="match status" value="1"/>
</dbReference>
<name>A0A0W0YW29_LEGSP</name>
<gene>
    <name evidence="2" type="primary">wipA_1</name>
    <name evidence="2" type="ORF">Lspi_2745</name>
</gene>
<dbReference type="Gene3D" id="3.60.21.10">
    <property type="match status" value="1"/>
</dbReference>
<reference evidence="2 3" key="1">
    <citation type="submission" date="2015-11" db="EMBL/GenBank/DDBJ databases">
        <title>Genomic analysis of 38 Legionella species identifies large and diverse effector repertoires.</title>
        <authorList>
            <person name="Burstein D."/>
            <person name="Amaro F."/>
            <person name="Zusman T."/>
            <person name="Lifshitz Z."/>
            <person name="Cohen O."/>
            <person name="Gilbert J.A."/>
            <person name="Pupko T."/>
            <person name="Shuman H.A."/>
            <person name="Segal G."/>
        </authorList>
    </citation>
    <scope>NUCLEOTIDE SEQUENCE [LARGE SCALE GENOMIC DNA]</scope>
    <source>
        <strain evidence="2 3">Mt.St.Helens-9</strain>
    </source>
</reference>
<evidence type="ECO:0000259" key="1">
    <source>
        <dbReference type="Pfam" id="PF21663"/>
    </source>
</evidence>
<dbReference type="RefSeq" id="WP_058484658.1">
    <property type="nucleotide sequence ID" value="NZ_CAAAII010000012.1"/>
</dbReference>
<dbReference type="InterPro" id="IPR029052">
    <property type="entry name" value="Metallo-depent_PP-like"/>
</dbReference>